<accession>A0A937FH03</accession>
<keyword evidence="3" id="KW-1185">Reference proteome</keyword>
<gene>
    <name evidence="2" type="ORF">JK634_13540</name>
</gene>
<name>A0A937FH03_9CLOT</name>
<dbReference type="Proteomes" id="UP000623681">
    <property type="component" value="Unassembled WGS sequence"/>
</dbReference>
<comment type="caution">
    <text evidence="2">The sequence shown here is derived from an EMBL/GenBank/DDBJ whole genome shotgun (WGS) entry which is preliminary data.</text>
</comment>
<evidence type="ECO:0000313" key="3">
    <source>
        <dbReference type="Proteomes" id="UP000623681"/>
    </source>
</evidence>
<dbReference type="RefSeq" id="WP_202768216.1">
    <property type="nucleotide sequence ID" value="NZ_JAESWA010000023.1"/>
</dbReference>
<dbReference type="EMBL" id="JAESWA010000023">
    <property type="protein sequence ID" value="MBL4932830.1"/>
    <property type="molecule type" value="Genomic_DNA"/>
</dbReference>
<evidence type="ECO:0000313" key="2">
    <source>
        <dbReference type="EMBL" id="MBL4932830.1"/>
    </source>
</evidence>
<reference evidence="2" key="1">
    <citation type="submission" date="2021-01" db="EMBL/GenBank/DDBJ databases">
        <title>Genome public.</title>
        <authorList>
            <person name="Liu C."/>
            <person name="Sun Q."/>
        </authorList>
    </citation>
    <scope>NUCLEOTIDE SEQUENCE</scope>
    <source>
        <strain evidence="2">YIM B02565</strain>
    </source>
</reference>
<proteinExistence type="predicted"/>
<keyword evidence="1" id="KW-0175">Coiled coil</keyword>
<feature type="coiled-coil region" evidence="1">
    <location>
        <begin position="176"/>
        <end position="234"/>
    </location>
</feature>
<evidence type="ECO:0000256" key="1">
    <source>
        <dbReference type="SAM" id="Coils"/>
    </source>
</evidence>
<protein>
    <submittedName>
        <fullName evidence="2">Uncharacterized protein</fullName>
    </submittedName>
</protein>
<dbReference type="AlphaFoldDB" id="A0A937FH03"/>
<sequence length="464" mass="54053">MSVLKIIPSKERTIMNGVVQFYLRKSLIGNFHNSSKIYKSVYSFELNDYQNKGHLKKITLNFYLESLFNCENLDIGMTLVKKYRDNSLIKRELKKIVTQEDTRKYFKVDLRNVFDEKELMLTEEIYLGVYSNSISGIAIFESKNSSNSPFILIEWEDRTEKIQGKNVLQDYKIVKAKNYEENIDMKKDELESTYEDKVCDEDFKIEKTTVFKEMEEFEEELDSSELQEVDGNDEVDKSILVEEQNIKADEVEGKNEECNDYKLLEEVNKLESLDVSTKTQGINKFKAIFIKNKVSNENISIYKELLKSLIGESIEVEVEDREVRIFKGIVNSINGDYVQLKRNEVFNVISIFYISKISGGEKLNQIRIENLYRNQTNKTNEGLNSVLSYLKDKNVSLILDESPMNIGKVQILDIYDGAVKVKKVNNCLHPKYYILNTNYIKVIENIALDEEYFNRSIEKIGLHG</sequence>
<organism evidence="2 3">
    <name type="scientific">Clostridium paridis</name>
    <dbReference type="NCBI Taxonomy" id="2803863"/>
    <lineage>
        <taxon>Bacteria</taxon>
        <taxon>Bacillati</taxon>
        <taxon>Bacillota</taxon>
        <taxon>Clostridia</taxon>
        <taxon>Eubacteriales</taxon>
        <taxon>Clostridiaceae</taxon>
        <taxon>Clostridium</taxon>
    </lineage>
</organism>